<keyword evidence="4" id="KW-1185">Reference proteome</keyword>
<accession>A0ABV5PIU2</accession>
<comment type="caution">
    <text evidence="3">The sequence shown here is derived from an EMBL/GenBank/DDBJ whole genome shotgun (WGS) entry which is preliminary data.</text>
</comment>
<feature type="compositionally biased region" description="Basic and acidic residues" evidence="1">
    <location>
        <begin position="80"/>
        <end position="89"/>
    </location>
</feature>
<dbReference type="InterPro" id="IPR002513">
    <property type="entry name" value="Tn3_Tnp_DDE_dom"/>
</dbReference>
<sequence length="101" mass="11036">MHVNTLLLQEILSEGKWQKWLTDADRRALSPLFWTHVNPYGRFELGMNSHLALAATASVVPGFRTVSEAEAARPAADVGPGRRPEDPPARRRSRSAGSSSG</sequence>
<feature type="domain" description="Tn3 transposase DDE" evidence="2">
    <location>
        <begin position="2"/>
        <end position="43"/>
    </location>
</feature>
<dbReference type="Pfam" id="PF01526">
    <property type="entry name" value="DDE_Tnp_Tn3"/>
    <property type="match status" value="1"/>
</dbReference>
<proteinExistence type="predicted"/>
<evidence type="ECO:0000313" key="3">
    <source>
        <dbReference type="EMBL" id="MFB9523135.1"/>
    </source>
</evidence>
<evidence type="ECO:0000259" key="2">
    <source>
        <dbReference type="Pfam" id="PF01526"/>
    </source>
</evidence>
<name>A0ABV5PIU2_STRCM</name>
<dbReference type="EMBL" id="JBHMCR010000016">
    <property type="protein sequence ID" value="MFB9523135.1"/>
    <property type="molecule type" value="Genomic_DNA"/>
</dbReference>
<gene>
    <name evidence="3" type="ORF">ACFFTU_24635</name>
</gene>
<protein>
    <submittedName>
        <fullName evidence="3">Tn3 family transposase</fullName>
    </submittedName>
</protein>
<reference evidence="3 4" key="1">
    <citation type="submission" date="2024-09" db="EMBL/GenBank/DDBJ databases">
        <authorList>
            <person name="Sun Q."/>
            <person name="Mori K."/>
        </authorList>
    </citation>
    <scope>NUCLEOTIDE SEQUENCE [LARGE SCALE GENOMIC DNA]</scope>
    <source>
        <strain evidence="3 4">JCM 4362</strain>
    </source>
</reference>
<evidence type="ECO:0000256" key="1">
    <source>
        <dbReference type="SAM" id="MobiDB-lite"/>
    </source>
</evidence>
<feature type="region of interest" description="Disordered" evidence="1">
    <location>
        <begin position="69"/>
        <end position="101"/>
    </location>
</feature>
<evidence type="ECO:0000313" key="4">
    <source>
        <dbReference type="Proteomes" id="UP001589718"/>
    </source>
</evidence>
<dbReference type="RefSeq" id="WP_345219869.1">
    <property type="nucleotide sequence ID" value="NZ_BAAAXE010000002.1"/>
</dbReference>
<organism evidence="3 4">
    <name type="scientific">Streptomyces cremeus</name>
    <dbReference type="NCBI Taxonomy" id="66881"/>
    <lineage>
        <taxon>Bacteria</taxon>
        <taxon>Bacillati</taxon>
        <taxon>Actinomycetota</taxon>
        <taxon>Actinomycetes</taxon>
        <taxon>Kitasatosporales</taxon>
        <taxon>Streptomycetaceae</taxon>
        <taxon>Streptomyces</taxon>
    </lineage>
</organism>
<dbReference type="Proteomes" id="UP001589718">
    <property type="component" value="Unassembled WGS sequence"/>
</dbReference>